<dbReference type="PANTHER" id="PTHR43648">
    <property type="entry name" value="ELECTRON TRANSFER FLAVOPROTEIN BETA SUBUNIT LYSINE METHYLTRANSFERASE"/>
    <property type="match status" value="1"/>
</dbReference>
<dbReference type="InterPro" id="IPR029063">
    <property type="entry name" value="SAM-dependent_MTases_sf"/>
</dbReference>
<keyword evidence="4" id="KW-1185">Reference proteome</keyword>
<dbReference type="PANTHER" id="PTHR43648:SF1">
    <property type="entry name" value="ELECTRON TRANSFER FLAVOPROTEIN BETA SUBUNIT LYSINE METHYLTRANSFERASE"/>
    <property type="match status" value="1"/>
</dbReference>
<dbReference type="Pfam" id="PF06325">
    <property type="entry name" value="PrmA"/>
    <property type="match status" value="1"/>
</dbReference>
<protein>
    <submittedName>
        <fullName evidence="3">Methyltransferase</fullName>
    </submittedName>
</protein>
<evidence type="ECO:0000313" key="4">
    <source>
        <dbReference type="Proteomes" id="UP000664779"/>
    </source>
</evidence>
<accession>A0A939EPY1</accession>
<dbReference type="GO" id="GO:0032259">
    <property type="term" value="P:methylation"/>
    <property type="evidence" value="ECO:0007669"/>
    <property type="project" value="UniProtKB-KW"/>
</dbReference>
<sequence>MDALNDPMKFIHAETVVRRVPHAQEIRLHVADEAMDLWQKTEEELEALGLPPPFWAFAWAGGQALARYILDNPDIVAGKQILDLASGSGVVGIAAMLAGAAHCQAVDIDPFAAHAARANAALNNVMLDVVDRDITGDGPPPVDVIFCGDVFYEQPMAEKILPFIDRALTAGISVFVGDPGRSYLPRERLELLATYEIEVIANLEDATIKKTSVFKLLEPAAAKAP</sequence>
<dbReference type="SUPFAM" id="SSF53335">
    <property type="entry name" value="S-adenosyl-L-methionine-dependent methyltransferases"/>
    <property type="match status" value="1"/>
</dbReference>
<dbReference type="GO" id="GO:0016279">
    <property type="term" value="F:protein-lysine N-methyltransferase activity"/>
    <property type="evidence" value="ECO:0007669"/>
    <property type="project" value="TreeGrafter"/>
</dbReference>
<reference evidence="3" key="1">
    <citation type="submission" date="2021-03" db="EMBL/GenBank/DDBJ databases">
        <title>Roseibium sp. CAU 1637 isolated from Incheon.</title>
        <authorList>
            <person name="Kim W."/>
        </authorList>
    </citation>
    <scope>NUCLEOTIDE SEQUENCE</scope>
    <source>
        <strain evidence="3">CAU 1637</strain>
    </source>
</reference>
<dbReference type="AlphaFoldDB" id="A0A939EPY1"/>
<dbReference type="Proteomes" id="UP000664779">
    <property type="component" value="Unassembled WGS sequence"/>
</dbReference>
<keyword evidence="1 3" id="KW-0489">Methyltransferase</keyword>
<organism evidence="3 4">
    <name type="scientific">Roseibium limicola</name>
    <dbReference type="NCBI Taxonomy" id="2816037"/>
    <lineage>
        <taxon>Bacteria</taxon>
        <taxon>Pseudomonadati</taxon>
        <taxon>Pseudomonadota</taxon>
        <taxon>Alphaproteobacteria</taxon>
        <taxon>Hyphomicrobiales</taxon>
        <taxon>Stappiaceae</taxon>
        <taxon>Roseibium</taxon>
    </lineage>
</organism>
<gene>
    <name evidence="3" type="ORF">J0X15_15245</name>
</gene>
<evidence type="ECO:0000256" key="2">
    <source>
        <dbReference type="ARBA" id="ARBA00022679"/>
    </source>
</evidence>
<proteinExistence type="predicted"/>
<comment type="caution">
    <text evidence="3">The sequence shown here is derived from an EMBL/GenBank/DDBJ whole genome shotgun (WGS) entry which is preliminary data.</text>
</comment>
<name>A0A939EPY1_9HYPH</name>
<dbReference type="EMBL" id="JAFLNF010000007">
    <property type="protein sequence ID" value="MBO0346586.1"/>
    <property type="molecule type" value="Genomic_DNA"/>
</dbReference>
<keyword evidence="2" id="KW-0808">Transferase</keyword>
<evidence type="ECO:0000313" key="3">
    <source>
        <dbReference type="EMBL" id="MBO0346586.1"/>
    </source>
</evidence>
<dbReference type="RefSeq" id="WP_206942514.1">
    <property type="nucleotide sequence ID" value="NZ_JAFLNF010000007.1"/>
</dbReference>
<evidence type="ECO:0000256" key="1">
    <source>
        <dbReference type="ARBA" id="ARBA00022603"/>
    </source>
</evidence>
<dbReference type="Gene3D" id="3.40.50.150">
    <property type="entry name" value="Vaccinia Virus protein VP39"/>
    <property type="match status" value="1"/>
</dbReference>
<dbReference type="InterPro" id="IPR050078">
    <property type="entry name" value="Ribosomal_L11_MeTrfase_PrmA"/>
</dbReference>